<organism evidence="2 3">
    <name type="scientific">Flaviramulus aquimarinus</name>
    <dbReference type="NCBI Taxonomy" id="1170456"/>
    <lineage>
        <taxon>Bacteria</taxon>
        <taxon>Pseudomonadati</taxon>
        <taxon>Bacteroidota</taxon>
        <taxon>Flavobacteriia</taxon>
        <taxon>Flavobacteriales</taxon>
        <taxon>Flavobacteriaceae</taxon>
        <taxon>Flaviramulus</taxon>
    </lineage>
</organism>
<dbReference type="RefSeq" id="WP_345273402.1">
    <property type="nucleotide sequence ID" value="NZ_BAABJH010000001.1"/>
</dbReference>
<evidence type="ECO:0000313" key="2">
    <source>
        <dbReference type="EMBL" id="GAA4891041.1"/>
    </source>
</evidence>
<evidence type="ECO:0000256" key="1">
    <source>
        <dbReference type="SAM" id="Phobius"/>
    </source>
</evidence>
<evidence type="ECO:0008006" key="4">
    <source>
        <dbReference type="Google" id="ProtNLM"/>
    </source>
</evidence>
<keyword evidence="1" id="KW-0472">Membrane</keyword>
<accession>A0ABP9F297</accession>
<gene>
    <name evidence="2" type="ORF">GCM10023311_14190</name>
</gene>
<keyword evidence="1" id="KW-1133">Transmembrane helix</keyword>
<protein>
    <recommendedName>
        <fullName evidence="4">GLPGLI family protein</fullName>
    </recommendedName>
</protein>
<keyword evidence="3" id="KW-1185">Reference proteome</keyword>
<feature type="transmembrane region" description="Helical" evidence="1">
    <location>
        <begin position="12"/>
        <end position="30"/>
    </location>
</feature>
<evidence type="ECO:0000313" key="3">
    <source>
        <dbReference type="Proteomes" id="UP001500433"/>
    </source>
</evidence>
<name>A0ABP9F297_9FLAO</name>
<comment type="caution">
    <text evidence="2">The sequence shown here is derived from an EMBL/GenBank/DDBJ whole genome shotgun (WGS) entry which is preliminary data.</text>
</comment>
<dbReference type="EMBL" id="BAABJH010000001">
    <property type="protein sequence ID" value="GAA4891041.1"/>
    <property type="molecule type" value="Genomic_DNA"/>
</dbReference>
<keyword evidence="1" id="KW-0812">Transmembrane</keyword>
<proteinExistence type="predicted"/>
<dbReference type="Proteomes" id="UP001500433">
    <property type="component" value="Unassembled WGS sequence"/>
</dbReference>
<sequence length="164" mass="19589">MEHQTANNLLDMITKILIFLIFSFNLSIFAQENNNSKYYKLYKDGEKVLRPIIYVFNNSTTNLQKLDNGCVTFNIDDQVFKYQPNIHKKDSLTLNVIKKIEFKKVKELFNLEHEEYLRTVKEVMDEKGFKPLPPINHSILKILIISKEKNNFIRYETNWIYSKF</sequence>
<reference evidence="3" key="1">
    <citation type="journal article" date="2019" name="Int. J. Syst. Evol. Microbiol.">
        <title>The Global Catalogue of Microorganisms (GCM) 10K type strain sequencing project: providing services to taxonomists for standard genome sequencing and annotation.</title>
        <authorList>
            <consortium name="The Broad Institute Genomics Platform"/>
            <consortium name="The Broad Institute Genome Sequencing Center for Infectious Disease"/>
            <person name="Wu L."/>
            <person name="Ma J."/>
        </authorList>
    </citation>
    <scope>NUCLEOTIDE SEQUENCE [LARGE SCALE GENOMIC DNA]</scope>
    <source>
        <strain evidence="3">JCM 18274</strain>
    </source>
</reference>